<dbReference type="EMBL" id="CP104697">
    <property type="protein sequence ID" value="UXI76602.1"/>
    <property type="molecule type" value="Genomic_DNA"/>
</dbReference>
<organism evidence="2 3">
    <name type="scientific">Streptomyces vinaceusdrappus</name>
    <dbReference type="NCBI Taxonomy" id="67376"/>
    <lineage>
        <taxon>Bacteria</taxon>
        <taxon>Bacillati</taxon>
        <taxon>Actinomycetota</taxon>
        <taxon>Actinomycetes</taxon>
        <taxon>Kitasatosporales</taxon>
        <taxon>Streptomycetaceae</taxon>
        <taxon>Streptomyces</taxon>
        <taxon>Streptomyces rochei group</taxon>
    </lineage>
</organism>
<evidence type="ECO:0000313" key="3">
    <source>
        <dbReference type="Proteomes" id="UP001064390"/>
    </source>
</evidence>
<dbReference type="Proteomes" id="UP001064390">
    <property type="component" value="Chromosome"/>
</dbReference>
<feature type="region of interest" description="Disordered" evidence="1">
    <location>
        <begin position="264"/>
        <end position="313"/>
    </location>
</feature>
<gene>
    <name evidence="2" type="ORF">N6Q81_00285</name>
</gene>
<feature type="compositionally biased region" description="Basic and acidic residues" evidence="1">
    <location>
        <begin position="280"/>
        <end position="294"/>
    </location>
</feature>
<keyword evidence="3" id="KW-1185">Reference proteome</keyword>
<protein>
    <submittedName>
        <fullName evidence="2">Uncharacterized protein</fullName>
    </submittedName>
</protein>
<evidence type="ECO:0000313" key="2">
    <source>
        <dbReference type="EMBL" id="UXI76602.1"/>
    </source>
</evidence>
<evidence type="ECO:0000256" key="1">
    <source>
        <dbReference type="SAM" id="MobiDB-lite"/>
    </source>
</evidence>
<dbReference type="RefSeq" id="WP_261698211.1">
    <property type="nucleotide sequence ID" value="NZ_CP104697.1"/>
</dbReference>
<feature type="compositionally biased region" description="Basic and acidic residues" evidence="1">
    <location>
        <begin position="264"/>
        <end position="273"/>
    </location>
</feature>
<reference evidence="2" key="1">
    <citation type="submission" date="2022-09" db="EMBL/GenBank/DDBJ databases">
        <title>Streptomyces vinaceusdrappus strain AC-40.</title>
        <authorList>
            <person name="Sedeek A.M."/>
            <person name="Salah I."/>
            <person name="Kamel H.L."/>
            <person name="Soltan M.A."/>
            <person name="Elsayed T.R."/>
        </authorList>
    </citation>
    <scope>NUCLEOTIDE SEQUENCE</scope>
    <source>
        <strain evidence="2">AC-40</strain>
    </source>
</reference>
<name>A0ABY6BLC0_9ACTN</name>
<proteinExistence type="predicted"/>
<sequence>MPLSVDTITEMARAGSLRLQADQFADPVVSGVLTTYLGSELKFLESLEPEPTAESVTVRGRCAVPGLGLEPCPAVVEFLRADAQDGTVTGFVLTVDAPQWRLPQPFPTHDLSPLRELGAQSPVVVLHAVPATRGETGQDRPPAVSGARWERSDITEPVLFLASMRDGVLTASAGFPDGLALPALEHLGHLPGCTGAEALSERFPAEWRNCLVSVRPTLREVTVSCSSDGKQVSGELEIDLAPRWPLPEGVTLGAVRARIAVDPTARKEAKKAEETEETAEAEKTEETEEIGKAEENEEAEETEEAEESEEKKDWLSVTLTGNLTAYSLSSAVTVVLPSMTAKGVLAHDSGFFEHMASDLRKGTHGELSFQYDLQKGTYDITGKLSAAQKIAGVQVTNVTVKAVGDGDRKRELILEGRLTVGETEIKATAKRSQKAESWTLTAEAESITFRDISAWAEQTMGSGLPASLTELTLQKLSFTVVSTAEERTFDAKATAEFPLTADLRTTVELAELKITTKGKTSEVSANGSFAIGHVDAESPLMKFELVADKDPKSTSWTATSTLETGMTLSQALAPLLPANAQPTAGLPDLLPPLKKLSLRYTAPKATDRTAPETAEAAASLVLTAETPQEARAVLVVTG</sequence>
<accession>A0ABY6BLC0</accession>
<feature type="compositionally biased region" description="Acidic residues" evidence="1">
    <location>
        <begin position="295"/>
        <end position="308"/>
    </location>
</feature>